<organism evidence="3 4">
    <name type="scientific">Homarus americanus</name>
    <name type="common">American lobster</name>
    <dbReference type="NCBI Taxonomy" id="6706"/>
    <lineage>
        <taxon>Eukaryota</taxon>
        <taxon>Metazoa</taxon>
        <taxon>Ecdysozoa</taxon>
        <taxon>Arthropoda</taxon>
        <taxon>Crustacea</taxon>
        <taxon>Multicrustacea</taxon>
        <taxon>Malacostraca</taxon>
        <taxon>Eumalacostraca</taxon>
        <taxon>Eucarida</taxon>
        <taxon>Decapoda</taxon>
        <taxon>Pleocyemata</taxon>
        <taxon>Astacidea</taxon>
        <taxon>Nephropoidea</taxon>
        <taxon>Nephropidae</taxon>
        <taxon>Homarus</taxon>
    </lineage>
</organism>
<name>A0A8J5NA84_HOMAM</name>
<dbReference type="Gene3D" id="3.30.1490.40">
    <property type="match status" value="1"/>
</dbReference>
<comment type="caution">
    <text evidence="3">The sequence shown here is derived from an EMBL/GenBank/DDBJ whole genome shotgun (WGS) entry which is preliminary data.</text>
</comment>
<proteinExistence type="predicted"/>
<dbReference type="Proteomes" id="UP000747542">
    <property type="component" value="Unassembled WGS sequence"/>
</dbReference>
<reference evidence="3" key="1">
    <citation type="journal article" date="2021" name="Sci. Adv.">
        <title>The American lobster genome reveals insights on longevity, neural, and immune adaptations.</title>
        <authorList>
            <person name="Polinski J.M."/>
            <person name="Zimin A.V."/>
            <person name="Clark K.F."/>
            <person name="Kohn A.B."/>
            <person name="Sadowski N."/>
            <person name="Timp W."/>
            <person name="Ptitsyn A."/>
            <person name="Khanna P."/>
            <person name="Romanova D.Y."/>
            <person name="Williams P."/>
            <person name="Greenwood S.J."/>
            <person name="Moroz L.L."/>
            <person name="Walt D.R."/>
            <person name="Bodnar A.G."/>
        </authorList>
    </citation>
    <scope>NUCLEOTIDE SEQUENCE</scope>
    <source>
        <strain evidence="3">GMGI-L3</strain>
    </source>
</reference>
<dbReference type="InterPro" id="IPR039905">
    <property type="entry name" value="CD2BP2/Lin1"/>
</dbReference>
<accession>A0A8J5NA84</accession>
<evidence type="ECO:0000313" key="3">
    <source>
        <dbReference type="EMBL" id="KAG7176810.1"/>
    </source>
</evidence>
<dbReference type="Pfam" id="PF02213">
    <property type="entry name" value="GYF"/>
    <property type="match status" value="1"/>
</dbReference>
<dbReference type="GO" id="GO:0005682">
    <property type="term" value="C:U5 snRNP"/>
    <property type="evidence" value="ECO:0007669"/>
    <property type="project" value="InterPro"/>
</dbReference>
<evidence type="ECO:0000256" key="1">
    <source>
        <dbReference type="SAM" id="MobiDB-lite"/>
    </source>
</evidence>
<gene>
    <name evidence="3" type="primary">holn1-L</name>
    <name evidence="3" type="ORF">Hamer_G025710</name>
</gene>
<dbReference type="PANTHER" id="PTHR13138:SF3">
    <property type="entry name" value="CD2 ANTIGEN CYTOPLASMIC TAIL-BINDING PROTEIN 2"/>
    <property type="match status" value="1"/>
</dbReference>
<dbReference type="InterPro" id="IPR035445">
    <property type="entry name" value="GYF-like_dom_sf"/>
</dbReference>
<feature type="domain" description="GYF" evidence="2">
    <location>
        <begin position="149"/>
        <end position="207"/>
    </location>
</feature>
<dbReference type="SMART" id="SM00444">
    <property type="entry name" value="GYF"/>
    <property type="match status" value="1"/>
</dbReference>
<feature type="region of interest" description="Disordered" evidence="1">
    <location>
        <begin position="25"/>
        <end position="57"/>
    </location>
</feature>
<protein>
    <submittedName>
        <fullName evidence="3">CD2 antigen cytoplasmic tail-binding protein 2-like</fullName>
    </submittedName>
</protein>
<dbReference type="FunFam" id="3.30.1490.40:FF:000005">
    <property type="entry name" value="CD2 antigen cytoplasmic tail-binding protein 2"/>
    <property type="match status" value="1"/>
</dbReference>
<dbReference type="PROSITE" id="PS50829">
    <property type="entry name" value="GYF"/>
    <property type="match status" value="1"/>
</dbReference>
<keyword evidence="4" id="KW-1185">Reference proteome</keyword>
<evidence type="ECO:0000259" key="2">
    <source>
        <dbReference type="PROSITE" id="PS50829"/>
    </source>
</evidence>
<dbReference type="PANTHER" id="PTHR13138">
    <property type="entry name" value="PROTEIN LIN1"/>
    <property type="match status" value="1"/>
</dbReference>
<dbReference type="EMBL" id="JAHLQT010002569">
    <property type="protein sequence ID" value="KAG7176810.1"/>
    <property type="molecule type" value="Genomic_DNA"/>
</dbReference>
<dbReference type="AlphaFoldDB" id="A0A8J5NA84"/>
<sequence length="210" mass="24089">MAGSKCSIHLAPTLHAIKHTCGIPCDSEERRPRETQLDPEVQQRLGGNKKISSSQRWKLKKTGNLGEENGGNNMSDFLKLTELSNKIIETGNMDVYQETYEMITLKVERSKAPAPKPAMDMFADDDENKSKDTNCEDKLEPQTGDSVAKITWELRWEDKEDAEIHGPFTNEKMLQWQESGYFKKGAYVRKTSEQGQSWYTTRRIDFDLYT</sequence>
<dbReference type="SUPFAM" id="SSF55277">
    <property type="entry name" value="GYF domain"/>
    <property type="match status" value="1"/>
</dbReference>
<dbReference type="InterPro" id="IPR003169">
    <property type="entry name" value="GYF"/>
</dbReference>
<feature type="compositionally biased region" description="Basic and acidic residues" evidence="1">
    <location>
        <begin position="27"/>
        <end position="36"/>
    </location>
</feature>
<evidence type="ECO:0000313" key="4">
    <source>
        <dbReference type="Proteomes" id="UP000747542"/>
    </source>
</evidence>